<gene>
    <name evidence="5" type="primary">cysC</name>
    <name evidence="8" type="ORF">APY94_02010</name>
</gene>
<evidence type="ECO:0000256" key="3">
    <source>
        <dbReference type="ARBA" id="ARBA00022741"/>
    </source>
</evidence>
<dbReference type="InterPro" id="IPR059117">
    <property type="entry name" value="APS_kinase_dom"/>
</dbReference>
<evidence type="ECO:0000256" key="6">
    <source>
        <dbReference type="RuleBase" id="RU004347"/>
    </source>
</evidence>
<feature type="domain" description="APS kinase" evidence="7">
    <location>
        <begin position="9"/>
        <end position="157"/>
    </location>
</feature>
<dbReference type="UniPathway" id="UPA00140">
    <property type="reaction ID" value="UER00205"/>
</dbReference>
<dbReference type="EMBL" id="LLYW01000005">
    <property type="protein sequence ID" value="KUH34431.1"/>
    <property type="molecule type" value="Genomic_DNA"/>
</dbReference>
<name>A0A100XZG3_9EURY</name>
<feature type="binding site" evidence="5">
    <location>
        <begin position="17"/>
        <end position="24"/>
    </location>
    <ligand>
        <name>ATP</name>
        <dbReference type="ChEBI" id="CHEBI:30616"/>
    </ligand>
</feature>
<keyword evidence="3 5" id="KW-0547">Nucleotide-binding</keyword>
<evidence type="ECO:0000256" key="5">
    <source>
        <dbReference type="HAMAP-Rule" id="MF_00065"/>
    </source>
</evidence>
<comment type="function">
    <text evidence="5 6">Catalyzes the synthesis of activated sulfate.</text>
</comment>
<keyword evidence="4 5" id="KW-0067">ATP-binding</keyword>
<dbReference type="GO" id="GO:0019379">
    <property type="term" value="P:sulfate assimilation, phosphoadenylyl sulfate reduction by phosphoadenylyl-sulfate reductase (thioredoxin)"/>
    <property type="evidence" value="ECO:0007669"/>
    <property type="project" value="TreeGrafter"/>
</dbReference>
<evidence type="ECO:0000259" key="7">
    <source>
        <dbReference type="Pfam" id="PF01583"/>
    </source>
</evidence>
<dbReference type="HAMAP" id="MF_00065">
    <property type="entry name" value="Adenylyl_sulf_kinase"/>
    <property type="match status" value="1"/>
</dbReference>
<feature type="active site" description="Phosphoserine intermediate" evidence="5">
    <location>
        <position position="91"/>
    </location>
</feature>
<dbReference type="GO" id="GO:0004020">
    <property type="term" value="F:adenylylsulfate kinase activity"/>
    <property type="evidence" value="ECO:0007669"/>
    <property type="project" value="UniProtKB-UniRule"/>
</dbReference>
<dbReference type="RefSeq" id="WP_058938050.1">
    <property type="nucleotide sequence ID" value="NZ_LLYW01000005.1"/>
</dbReference>
<keyword evidence="2 5" id="KW-0808">Transferase</keyword>
<proteinExistence type="inferred from homology"/>
<evidence type="ECO:0000256" key="1">
    <source>
        <dbReference type="ARBA" id="ARBA00012121"/>
    </source>
</evidence>
<dbReference type="InterPro" id="IPR050512">
    <property type="entry name" value="Sulf_AdTrans/APS_kinase"/>
</dbReference>
<comment type="caution">
    <text evidence="8">The sequence shown here is derived from an EMBL/GenBank/DDBJ whole genome shotgun (WGS) entry which is preliminary data.</text>
</comment>
<comment type="similarity">
    <text evidence="5 6">Belongs to the APS kinase family.</text>
</comment>
<reference evidence="8 9" key="1">
    <citation type="submission" date="2015-10" db="EMBL/GenBank/DDBJ databases">
        <title>Draft genome sequence of Thermococcus celericrescens strain DSM 17994.</title>
        <authorList>
            <person name="Hong S.-J."/>
            <person name="Park C.-E."/>
            <person name="Shin J.-H."/>
        </authorList>
    </citation>
    <scope>NUCLEOTIDE SEQUENCE [LARGE SCALE GENOMIC DNA]</scope>
    <source>
        <strain evidence="8 9">DSM 17994</strain>
    </source>
</reference>
<accession>A0A100XZG3</accession>
<keyword evidence="5" id="KW-0597">Phosphoprotein</keyword>
<dbReference type="GO" id="GO:0070814">
    <property type="term" value="P:hydrogen sulfide biosynthetic process"/>
    <property type="evidence" value="ECO:0007669"/>
    <property type="project" value="UniProtKB-UniRule"/>
</dbReference>
<comment type="pathway">
    <text evidence="5 6">Sulfur metabolism; hydrogen sulfide biosynthesis; sulfite from sulfate: step 2/3.</text>
</comment>
<dbReference type="Pfam" id="PF01583">
    <property type="entry name" value="APS_kinase"/>
    <property type="match status" value="1"/>
</dbReference>
<comment type="catalytic activity">
    <reaction evidence="5 6">
        <text>adenosine 5'-phosphosulfate + ATP = 3'-phosphoadenylyl sulfate + ADP + H(+)</text>
        <dbReference type="Rhea" id="RHEA:24152"/>
        <dbReference type="ChEBI" id="CHEBI:15378"/>
        <dbReference type="ChEBI" id="CHEBI:30616"/>
        <dbReference type="ChEBI" id="CHEBI:58243"/>
        <dbReference type="ChEBI" id="CHEBI:58339"/>
        <dbReference type="ChEBI" id="CHEBI:456216"/>
        <dbReference type="EC" id="2.7.1.25"/>
    </reaction>
</comment>
<dbReference type="SUPFAM" id="SSF52540">
    <property type="entry name" value="P-loop containing nucleoside triphosphate hydrolases"/>
    <property type="match status" value="1"/>
</dbReference>
<sequence length="181" mass="20401">MTGLQNLEKGFTIWLTGPSGAGKTTLAVKLARKLGELGYRVEILDGDTIRKTLYPELGFSKEAREMHNRVVIHMAKLLSRNGVIAIVSLISPYRAVREYARKEIGDFIEVYVYAPLEVRIRRDPKGLYAKALRGEIKGLTGYDGVYEEPENPEVRVDSSKMTPEEEVEAVIEKARELCYLP</sequence>
<evidence type="ECO:0000256" key="4">
    <source>
        <dbReference type="ARBA" id="ARBA00022840"/>
    </source>
</evidence>
<dbReference type="AlphaFoldDB" id="A0A100XZG3"/>
<dbReference type="STRING" id="227598.APY94_02010"/>
<dbReference type="InterPro" id="IPR027417">
    <property type="entry name" value="P-loop_NTPase"/>
</dbReference>
<dbReference type="Gene3D" id="3.40.50.300">
    <property type="entry name" value="P-loop containing nucleotide triphosphate hydrolases"/>
    <property type="match status" value="1"/>
</dbReference>
<keyword evidence="9" id="KW-1185">Reference proteome</keyword>
<organism evidence="8 9">
    <name type="scientific">Thermococcus celericrescens</name>
    <dbReference type="NCBI Taxonomy" id="227598"/>
    <lineage>
        <taxon>Archaea</taxon>
        <taxon>Methanobacteriati</taxon>
        <taxon>Methanobacteriota</taxon>
        <taxon>Thermococci</taxon>
        <taxon>Thermococcales</taxon>
        <taxon>Thermococcaceae</taxon>
        <taxon>Thermococcus</taxon>
    </lineage>
</organism>
<dbReference type="PANTHER" id="PTHR42700">
    <property type="entry name" value="SULFATE ADENYLYLTRANSFERASE"/>
    <property type="match status" value="1"/>
</dbReference>
<dbReference type="CDD" id="cd02027">
    <property type="entry name" value="APSK"/>
    <property type="match status" value="1"/>
</dbReference>
<dbReference type="GO" id="GO:0005737">
    <property type="term" value="C:cytoplasm"/>
    <property type="evidence" value="ECO:0007669"/>
    <property type="project" value="TreeGrafter"/>
</dbReference>
<evidence type="ECO:0000313" key="8">
    <source>
        <dbReference type="EMBL" id="KUH34431.1"/>
    </source>
</evidence>
<dbReference type="InterPro" id="IPR002891">
    <property type="entry name" value="APS"/>
</dbReference>
<dbReference type="NCBIfam" id="TIGR00455">
    <property type="entry name" value="apsK"/>
    <property type="match status" value="1"/>
</dbReference>
<dbReference type="Proteomes" id="UP000053462">
    <property type="component" value="Unassembled WGS sequence"/>
</dbReference>
<protein>
    <recommendedName>
        <fullName evidence="1 5">Adenylyl-sulfate kinase</fullName>
        <ecNumber evidence="1 5">2.7.1.25</ecNumber>
    </recommendedName>
    <alternativeName>
        <fullName evidence="5">APS kinase</fullName>
    </alternativeName>
    <alternativeName>
        <fullName evidence="5">ATP adenosine-5'-phosphosulfate 3'-phosphotransferase</fullName>
    </alternativeName>
    <alternativeName>
        <fullName evidence="5">Adenosine-5'-phosphosulfate kinase</fullName>
    </alternativeName>
</protein>
<dbReference type="PANTHER" id="PTHR42700:SF1">
    <property type="entry name" value="SULFATE ADENYLYLTRANSFERASE"/>
    <property type="match status" value="1"/>
</dbReference>
<dbReference type="OrthoDB" id="28808at2157"/>
<dbReference type="GO" id="GO:0005524">
    <property type="term" value="F:ATP binding"/>
    <property type="evidence" value="ECO:0007669"/>
    <property type="project" value="UniProtKB-UniRule"/>
</dbReference>
<keyword evidence="5 6" id="KW-0418">Kinase</keyword>
<dbReference type="GO" id="GO:0004781">
    <property type="term" value="F:sulfate adenylyltransferase (ATP) activity"/>
    <property type="evidence" value="ECO:0007669"/>
    <property type="project" value="TreeGrafter"/>
</dbReference>
<dbReference type="EC" id="2.7.1.25" evidence="1 5"/>
<evidence type="ECO:0000313" key="9">
    <source>
        <dbReference type="Proteomes" id="UP000053462"/>
    </source>
</evidence>
<dbReference type="GO" id="GO:0010134">
    <property type="term" value="P:sulfate assimilation via adenylyl sulfate reduction"/>
    <property type="evidence" value="ECO:0007669"/>
    <property type="project" value="TreeGrafter"/>
</dbReference>
<evidence type="ECO:0000256" key="2">
    <source>
        <dbReference type="ARBA" id="ARBA00022679"/>
    </source>
</evidence>